<protein>
    <submittedName>
        <fullName evidence="1">Uncharacterized protein</fullName>
    </submittedName>
</protein>
<accession>A0ABZ0SNV6</accession>
<reference evidence="1 2" key="1">
    <citation type="submission" date="2023-11" db="EMBL/GenBank/DDBJ databases">
        <title>Genome sequence of Microbacterium rhizosphaerae KACC 19337.</title>
        <authorList>
            <person name="Choi H."/>
            <person name="Kim S."/>
            <person name="Kim Y."/>
            <person name="Kwon S.-W."/>
            <person name="Heo J."/>
        </authorList>
    </citation>
    <scope>NUCLEOTIDE SEQUENCE [LARGE SCALE GENOMIC DNA]</scope>
    <source>
        <strain evidence="1 2">KACC 19337</strain>
    </source>
</reference>
<keyword evidence="2" id="KW-1185">Reference proteome</keyword>
<dbReference type="RefSeq" id="WP_320942878.1">
    <property type="nucleotide sequence ID" value="NZ_BAABEU010000003.1"/>
</dbReference>
<proteinExistence type="predicted"/>
<evidence type="ECO:0000313" key="2">
    <source>
        <dbReference type="Proteomes" id="UP001323798"/>
    </source>
</evidence>
<evidence type="ECO:0000313" key="1">
    <source>
        <dbReference type="EMBL" id="WPR90165.1"/>
    </source>
</evidence>
<organism evidence="1 2">
    <name type="scientific">Microbacterium rhizosphaerae</name>
    <dbReference type="NCBI Taxonomy" id="1678237"/>
    <lineage>
        <taxon>Bacteria</taxon>
        <taxon>Bacillati</taxon>
        <taxon>Actinomycetota</taxon>
        <taxon>Actinomycetes</taxon>
        <taxon>Micrococcales</taxon>
        <taxon>Microbacteriaceae</taxon>
        <taxon>Microbacterium</taxon>
    </lineage>
</organism>
<dbReference type="Proteomes" id="UP001323798">
    <property type="component" value="Chromosome"/>
</dbReference>
<name>A0ABZ0SNV6_9MICO</name>
<gene>
    <name evidence="1" type="ORF">SM116_02435</name>
</gene>
<dbReference type="EMBL" id="CP139368">
    <property type="protein sequence ID" value="WPR90165.1"/>
    <property type="molecule type" value="Genomic_DNA"/>
</dbReference>
<sequence>MAKTGTDCATWPLCPAQSPTASDAPHVSQQPLLAADAPITDPMPYDGTLTATLSGDWNVVPGAAEGVEHFRSLTRGCDLTTGYTPADGSAGMSDQDATEAVLANVFDSYAGDPKMKDAARNRLPNVWIPVNGTTARVEFEGERIDYSMDVPNTVATFSTVVFSRALPQKNETVYAELDCDTFSPGNLPSGVVQQTTQALEFQER</sequence>